<evidence type="ECO:0000259" key="11">
    <source>
        <dbReference type="SMART" id="SM00709"/>
    </source>
</evidence>
<dbReference type="PANTHER" id="PTHR11289:SF3">
    <property type="entry name" value="TOWER DOMAIN-CONTAINING PROTEIN"/>
    <property type="match status" value="1"/>
</dbReference>
<dbReference type="InterPro" id="IPR015252">
    <property type="entry name" value="BRCA2_hlx"/>
</dbReference>
<dbReference type="Pfam" id="PF22794">
    <property type="entry name" value="jr-ZPR1"/>
    <property type="match status" value="2"/>
</dbReference>
<dbReference type="Pfam" id="PF09103">
    <property type="entry name" value="BRCA-2_OB1"/>
    <property type="match status" value="1"/>
</dbReference>
<protein>
    <recommendedName>
        <fullName evidence="11">Zinc finger ZPR1-type domain-containing protein</fullName>
    </recommendedName>
</protein>
<dbReference type="GO" id="GO:0006355">
    <property type="term" value="P:regulation of DNA-templated transcription"/>
    <property type="evidence" value="ECO:0007669"/>
    <property type="project" value="TreeGrafter"/>
</dbReference>
<dbReference type="GO" id="GO:0005634">
    <property type="term" value="C:nucleus"/>
    <property type="evidence" value="ECO:0007669"/>
    <property type="project" value="UniProtKB-SubCell"/>
</dbReference>
<evidence type="ECO:0000256" key="3">
    <source>
        <dbReference type="ARBA" id="ARBA00022723"/>
    </source>
</evidence>
<evidence type="ECO:0000256" key="4">
    <source>
        <dbReference type="ARBA" id="ARBA00022737"/>
    </source>
</evidence>
<feature type="compositionally biased region" description="Polar residues" evidence="10">
    <location>
        <begin position="640"/>
        <end position="649"/>
    </location>
</feature>
<dbReference type="CDD" id="cd04494">
    <property type="entry name" value="BRCA2DBD_OB2"/>
    <property type="match status" value="1"/>
</dbReference>
<sequence length="1837" mass="202067">MTTWQLFADSGGDGFRWEVAGRILHSDISDSTPTKTTLESTAPPLPSMADLLLRGCSKLIEREEAMPTMFTTGLGKSVALKDSSIARAKSILADSDSRNTGCSNPQKRKVDTSDGNSPIFRTALGRPVPLKEASIAKALSILGGDNMIDSDNNVLPRENGIGVPNTFFQTASNKKVNVSSAGMARAKALLGIEKDDLNGVSHVNRSSPSHQQREFDATSVQHNSVTPGRQYGDDNMIDSDNNVLPRESEFGVPNTFFQTASNKKVHVSSAGMARAKALLGLEKDDLNGFSHVNRSSPSHQQHELEATSVQHHSVTPGRQYGDDNMIDSDNNGLHRESGFGVPNTIFQTASNKKVNVSSAGMARAKALLGLEEDDLNGFSHVNLSSSSHQQHGSKTHEEFDATSAQHQSVTPGGQYEGHLSIKRREVLSSPPKVPQTKFQTAGGKSLSVSVEALKRARSLLGDPELGTFFDDVAEGDQFVTPQTDKRLGETGINNASACTSYNAHEGKTSNKHTSNSFISPLRSSSKQFRSVKLEGIASGVNLIKKFDAADGERDCALNTTKLAAHELPHDRPLASDISVNNSTGNGFIPRAKRFGRVPDQPLVDITNRSDTAYANNKQDSSQKKRLGKTVSVPPFKKPRTSSFKTPLKNNVQHASNGLSVVSCVTHNSKELLSTRYPERSPRVYIKDYFGMPPTATTKIVCVPDHVKRIKSSNADKYVFRDESSSSVVGAEKFLQMLTESGASVQHASRKWVINHYRWIVWKLACYETYYPHKCRGKFLTITNVLEELKYRYEREVNHGHCSAIKRILSGDASASSTMVLCISAINPNTNNDSQETHCSDSGSNVKVELTDGWYSMNAALDLMLTKQLNAGRLFVGQKLRIRGAGLTGWASPTSPLEAVISNTICLLLNINGTYRAHWGDRLGFCKEVGVPLALNCIKCNGGPVPETLAGITRIYPILYKERLGEKKSIVRSERMESRLIQLHNQRQVSIISVESNLYFLLLFLFAFRRAALVEGLTCEYQREFNGVHSKNDTDSEEGAKLYTLLETASEPDLLMADMSPEQLTSFTKYKAKFEAARQNQMQKSVAKALEDAGLGERDVTPFMRIRLVGLTSLSYEGKHNPKEAIVTIWNPTERQRTELTEGKIYIMKGLVPMNTDSETLYLHARGSSSRWQPLSPKASESFQPFFNPRKPISLLNLGEIPLSSEFDIAAYVVYVGDAYTDGQQKKQWVFATDGSFQLSDSGEFSNSLLAISFCTPSTDEFTDPLISHNLVGSVVGFCNLIKRAKDTENDMWVCEATENSVYFVNTEAAYSSHLKTISASIKTWAKLSSSKSGFELFLGLFGETSEMMDNENDQQIDVGSVVEAVSADNSFGAPLYVVESMCMRCGENGTTRFLLTLIPHFRKVLLSAFECPHCGERNNEVQFAGEIQPRGCCYHLEVLAGDVKIFDRQVVKSESATIKIPELDFEIPPEAQRGSLSTVEGILARAADELSALQEERRRVDPKTAEAIDQFLSKLRACAKAETSFTFILDDPAGNSFIENPHAPSPDPSLTIRFYERTPEQQAALGYLANTSQTEQSETPSAETTSRLPHGTIGATAGHRAIAQSNSTDISDNLFRYTAPEEVMTFPSTCGACMKLCETRMFVTKIPYFQEVIVMASTCDDCGYRNSELKPGGAIPKKGKKITLSVKNIADLSRDVIKSDTAGVKIPELDLELAGGTLGGMVTTVEGLVTQIRESLARVHGFTFGDSLEESKKNKWREFGSRLTKLLSLEQPWTLILDDELANSFVSPVTDDIKDDHQLTYEEYERSWEQNEELGLNDIDTSSADAAYESTKTTKLP</sequence>
<evidence type="ECO:0000256" key="6">
    <source>
        <dbReference type="ARBA" id="ARBA00022833"/>
    </source>
</evidence>
<dbReference type="InterPro" id="IPR056180">
    <property type="entry name" value="ZPR1_jr_dom"/>
</dbReference>
<dbReference type="InterPro" id="IPR048262">
    <property type="entry name" value="BRCA2_OB_2_dom"/>
</dbReference>
<dbReference type="InterPro" id="IPR002093">
    <property type="entry name" value="BRCA2_repeat"/>
</dbReference>
<keyword evidence="3" id="KW-0479">Metal-binding</keyword>
<dbReference type="PROSITE" id="PS50138">
    <property type="entry name" value="BRCA2_REPEAT"/>
    <property type="match status" value="3"/>
</dbReference>
<comment type="subcellular location">
    <subcellularLocation>
        <location evidence="1">Nucleus</location>
    </subcellularLocation>
</comment>
<dbReference type="Gene3D" id="2.60.120.1040">
    <property type="entry name" value="ZPR1, A/B domain"/>
    <property type="match status" value="2"/>
</dbReference>
<dbReference type="InterPro" id="IPR015187">
    <property type="entry name" value="BRCA2_OB_1"/>
</dbReference>
<dbReference type="Pfam" id="PF03367">
    <property type="entry name" value="Zn_ribbon_ZPR1"/>
    <property type="match status" value="2"/>
</dbReference>
<dbReference type="Pfam" id="PF00634">
    <property type="entry name" value="BRCA2"/>
    <property type="match status" value="5"/>
</dbReference>
<evidence type="ECO:0000256" key="1">
    <source>
        <dbReference type="ARBA" id="ARBA00004123"/>
    </source>
</evidence>
<feature type="compositionally biased region" description="Polar residues" evidence="10">
    <location>
        <begin position="218"/>
        <end position="227"/>
    </location>
</feature>
<dbReference type="Gene3D" id="2.20.25.420">
    <property type="entry name" value="ZPR1, zinc finger domain"/>
    <property type="match status" value="2"/>
</dbReference>
<feature type="compositionally biased region" description="Polar residues" evidence="10">
    <location>
        <begin position="402"/>
        <end position="411"/>
    </location>
</feature>
<keyword evidence="13" id="KW-1185">Reference proteome</keyword>
<dbReference type="CDD" id="cd04493">
    <property type="entry name" value="BRCA2DBD_OB1"/>
    <property type="match status" value="1"/>
</dbReference>
<feature type="region of interest" description="Disordered" evidence="10">
    <location>
        <begin position="1571"/>
        <end position="1593"/>
    </location>
</feature>
<keyword evidence="4" id="KW-0677">Repeat</keyword>
<dbReference type="InterPro" id="IPR012340">
    <property type="entry name" value="NA-bd_OB-fold"/>
</dbReference>
<feature type="region of interest" description="Disordered" evidence="10">
    <location>
        <begin position="94"/>
        <end position="118"/>
    </location>
</feature>
<dbReference type="PANTHER" id="PTHR11289">
    <property type="entry name" value="BREAST CANCER TYPE 2 SUSCEPTIBILITY PROTEIN BRCA2"/>
    <property type="match status" value="1"/>
</dbReference>
<dbReference type="Proteomes" id="UP000836841">
    <property type="component" value="Chromosome 7"/>
</dbReference>
<feature type="domain" description="Zinc finger ZPR1-type" evidence="11">
    <location>
        <begin position="1628"/>
        <end position="1788"/>
    </location>
</feature>
<dbReference type="FunFam" id="2.20.25.420:FF:000001">
    <property type="entry name" value="Zinc finger protein ZPR1"/>
    <property type="match status" value="1"/>
</dbReference>
<comment type="similarity">
    <text evidence="2">Belongs to the ZPR1 family.</text>
</comment>
<feature type="compositionally biased region" description="Polar residues" evidence="10">
    <location>
        <begin position="1571"/>
        <end position="1587"/>
    </location>
</feature>
<gene>
    <name evidence="12" type="ORF">TAV2_LOCUS25211</name>
</gene>
<evidence type="ECO:0000256" key="8">
    <source>
        <dbReference type="ARBA" id="ARBA00023172"/>
    </source>
</evidence>
<name>A0AAU9T3X5_THLAR</name>
<evidence type="ECO:0000256" key="9">
    <source>
        <dbReference type="ARBA" id="ARBA00023242"/>
    </source>
</evidence>
<dbReference type="Pfam" id="PF09169">
    <property type="entry name" value="BRCA-2_helical"/>
    <property type="match status" value="1"/>
</dbReference>
<feature type="domain" description="Zinc finger ZPR1-type" evidence="11">
    <location>
        <begin position="1380"/>
        <end position="1540"/>
    </location>
</feature>
<dbReference type="FunFam" id="2.40.50.140:FF:000262">
    <property type="entry name" value="Protein BREAST CANCER SUSCEPTIBILITY 2 homolog B"/>
    <property type="match status" value="1"/>
</dbReference>
<dbReference type="GO" id="GO:0008270">
    <property type="term" value="F:zinc ion binding"/>
    <property type="evidence" value="ECO:0007669"/>
    <property type="project" value="UniProtKB-KW"/>
</dbReference>
<feature type="region of interest" description="Disordered" evidence="10">
    <location>
        <begin position="202"/>
        <end position="239"/>
    </location>
</feature>
<dbReference type="InterPro" id="IPR042452">
    <property type="entry name" value="ZPR1_Znf1/2"/>
</dbReference>
<keyword evidence="8" id="KW-0233">DNA recombination</keyword>
<accession>A0AAU9T3X5</accession>
<keyword evidence="9" id="KW-0539">Nucleus</keyword>
<reference evidence="12 13" key="1">
    <citation type="submission" date="2022-03" db="EMBL/GenBank/DDBJ databases">
        <authorList>
            <person name="Nunn A."/>
            <person name="Chopra R."/>
            <person name="Nunn A."/>
            <person name="Contreras Garrido A."/>
        </authorList>
    </citation>
    <scope>NUCLEOTIDE SEQUENCE [LARGE SCALE GENOMIC DNA]</scope>
</reference>
<organism evidence="12 13">
    <name type="scientific">Thlaspi arvense</name>
    <name type="common">Field penny-cress</name>
    <dbReference type="NCBI Taxonomy" id="13288"/>
    <lineage>
        <taxon>Eukaryota</taxon>
        <taxon>Viridiplantae</taxon>
        <taxon>Streptophyta</taxon>
        <taxon>Embryophyta</taxon>
        <taxon>Tracheophyta</taxon>
        <taxon>Spermatophyta</taxon>
        <taxon>Magnoliopsida</taxon>
        <taxon>eudicotyledons</taxon>
        <taxon>Gunneridae</taxon>
        <taxon>Pentapetalae</taxon>
        <taxon>rosids</taxon>
        <taxon>malvids</taxon>
        <taxon>Brassicales</taxon>
        <taxon>Brassicaceae</taxon>
        <taxon>Thlaspideae</taxon>
        <taxon>Thlaspi</taxon>
    </lineage>
</organism>
<keyword evidence="5" id="KW-0863">Zinc-finger</keyword>
<feature type="compositionally biased region" description="Polar residues" evidence="10">
    <location>
        <begin position="1819"/>
        <end position="1837"/>
    </location>
</feature>
<dbReference type="EMBL" id="OU466863">
    <property type="protein sequence ID" value="CAH2079599.1"/>
    <property type="molecule type" value="Genomic_DNA"/>
</dbReference>
<feature type="region of interest" description="Disordered" evidence="10">
    <location>
        <begin position="384"/>
        <end position="415"/>
    </location>
</feature>
<dbReference type="InterPro" id="IPR042451">
    <property type="entry name" value="ZPR1_A/B_dom"/>
</dbReference>
<feature type="region of interest" description="Disordered" evidence="10">
    <location>
        <begin position="1812"/>
        <end position="1837"/>
    </location>
</feature>
<evidence type="ECO:0000256" key="10">
    <source>
        <dbReference type="SAM" id="MobiDB-lite"/>
    </source>
</evidence>
<dbReference type="GO" id="GO:0000724">
    <property type="term" value="P:double-strand break repair via homologous recombination"/>
    <property type="evidence" value="ECO:0007669"/>
    <property type="project" value="InterPro"/>
</dbReference>
<keyword evidence="7" id="KW-0238">DNA-binding</keyword>
<dbReference type="FunFam" id="2.60.120.1040:FF:000001">
    <property type="entry name" value="Zinc finger protein ZPR1"/>
    <property type="match status" value="1"/>
</dbReference>
<dbReference type="NCBIfam" id="TIGR00310">
    <property type="entry name" value="ZPR1_znf"/>
    <property type="match status" value="2"/>
</dbReference>
<keyword evidence="6" id="KW-0862">Zinc</keyword>
<dbReference type="InterPro" id="IPR015525">
    <property type="entry name" value="BRCA2"/>
</dbReference>
<dbReference type="SUPFAM" id="SSF50249">
    <property type="entry name" value="Nucleic acid-binding proteins"/>
    <property type="match status" value="3"/>
</dbReference>
<dbReference type="InterPro" id="IPR004457">
    <property type="entry name" value="Znf_ZPR1"/>
</dbReference>
<dbReference type="Gene3D" id="6.10.70.10">
    <property type="match status" value="1"/>
</dbReference>
<dbReference type="GO" id="GO:0003677">
    <property type="term" value="F:DNA binding"/>
    <property type="evidence" value="ECO:0007669"/>
    <property type="project" value="UniProtKB-KW"/>
</dbReference>
<feature type="region of interest" description="Disordered" evidence="10">
    <location>
        <begin position="293"/>
        <end position="339"/>
    </location>
</feature>
<dbReference type="SMART" id="SM00709">
    <property type="entry name" value="Zpr1"/>
    <property type="match status" value="2"/>
</dbReference>
<evidence type="ECO:0000313" key="13">
    <source>
        <dbReference type="Proteomes" id="UP000836841"/>
    </source>
</evidence>
<evidence type="ECO:0000256" key="5">
    <source>
        <dbReference type="ARBA" id="ARBA00022771"/>
    </source>
</evidence>
<dbReference type="SUPFAM" id="SSF81878">
    <property type="entry name" value="BRCA2 tower domain"/>
    <property type="match status" value="1"/>
</dbReference>
<proteinExistence type="inferred from homology"/>
<evidence type="ECO:0000313" key="12">
    <source>
        <dbReference type="EMBL" id="CAH2079599.1"/>
    </source>
</evidence>
<dbReference type="FunFam" id="2.60.120.1040:FF:000002">
    <property type="entry name" value="zinc finger protein ZPR1"/>
    <property type="match status" value="1"/>
</dbReference>
<feature type="compositionally biased region" description="Polar residues" evidence="10">
    <location>
        <begin position="607"/>
        <end position="619"/>
    </location>
</feature>
<dbReference type="Gene3D" id="2.40.50.140">
    <property type="entry name" value="Nucleic acid-binding proteins"/>
    <property type="match status" value="4"/>
</dbReference>
<evidence type="ECO:0000256" key="2">
    <source>
        <dbReference type="ARBA" id="ARBA00008354"/>
    </source>
</evidence>
<feature type="region of interest" description="Disordered" evidence="10">
    <location>
        <begin position="607"/>
        <end position="649"/>
    </location>
</feature>
<dbReference type="SUPFAM" id="SSF81872">
    <property type="entry name" value="BRCA2 helical domain"/>
    <property type="match status" value="1"/>
</dbReference>
<evidence type="ECO:0000256" key="7">
    <source>
        <dbReference type="ARBA" id="ARBA00023125"/>
    </source>
</evidence>
<dbReference type="InterPro" id="IPR036315">
    <property type="entry name" value="BRCA2_hlx_sf"/>
</dbReference>
<dbReference type="FunFam" id="2.20.25.420:FF:000002">
    <property type="entry name" value="Zinc finger protein ZPR1"/>
    <property type="match status" value="1"/>
</dbReference>